<evidence type="ECO:0000313" key="2">
    <source>
        <dbReference type="Proteomes" id="UP000195152"/>
    </source>
</evidence>
<dbReference type="Proteomes" id="UP000195152">
    <property type="component" value="Unassembled WGS sequence"/>
</dbReference>
<organism evidence="1 2">
    <name type="scientific">Bacillus thuringiensis serovar mexicanensis</name>
    <dbReference type="NCBI Taxonomy" id="180868"/>
    <lineage>
        <taxon>Bacteria</taxon>
        <taxon>Bacillati</taxon>
        <taxon>Bacillota</taxon>
        <taxon>Bacilli</taxon>
        <taxon>Bacillales</taxon>
        <taxon>Bacillaceae</taxon>
        <taxon>Bacillus</taxon>
        <taxon>Bacillus cereus group</taxon>
    </lineage>
</organism>
<comment type="caution">
    <text evidence="1">The sequence shown here is derived from an EMBL/GenBank/DDBJ whole genome shotgun (WGS) entry which is preliminary data.</text>
</comment>
<sequence length="121" mass="14197">MNAVKLLIEKNNNENLILNTKFQNLSKLRESNLRVEIHSMIKELNKSTNSRIDLKKLFSGGTLDYLDPEEINIYLLGRKYTSSDELEVILLSEETLKKEEDEWFAKLEDEYLTDAIRHHIS</sequence>
<protein>
    <submittedName>
        <fullName evidence="1">Uncharacterized protein</fullName>
    </submittedName>
</protein>
<proteinExistence type="predicted"/>
<dbReference type="RefSeq" id="WP_000994740.1">
    <property type="nucleotide sequence ID" value="NZ_NFCF01000063.1"/>
</dbReference>
<evidence type="ECO:0000313" key="1">
    <source>
        <dbReference type="EMBL" id="OTW50908.1"/>
    </source>
</evidence>
<accession>A0A242WAN8</accession>
<reference evidence="1 2" key="1">
    <citation type="submission" date="2016-10" db="EMBL/GenBank/DDBJ databases">
        <title>Comparative genomics of Bacillus thuringiensis reveals a path to pathogens against multiple invertebrate hosts.</title>
        <authorList>
            <person name="Zheng J."/>
            <person name="Gao Q."/>
            <person name="Liu H."/>
            <person name="Peng D."/>
            <person name="Ruan L."/>
            <person name="Sun M."/>
        </authorList>
    </citation>
    <scope>NUCLEOTIDE SEQUENCE [LARGE SCALE GENOMIC DNA]</scope>
    <source>
        <strain evidence="1">BGSC 4AC1</strain>
    </source>
</reference>
<gene>
    <name evidence="1" type="ORF">BK699_10210</name>
</gene>
<dbReference type="AlphaFoldDB" id="A0A242WAN8"/>
<name>A0A242WAN8_BACTU</name>
<dbReference type="EMBL" id="NFCF01000063">
    <property type="protein sequence ID" value="OTW50908.1"/>
    <property type="molecule type" value="Genomic_DNA"/>
</dbReference>